<dbReference type="Pfam" id="PF02777">
    <property type="entry name" value="Sod_Fe_C"/>
    <property type="match status" value="1"/>
</dbReference>
<dbReference type="GO" id="GO:0046872">
    <property type="term" value="F:metal ion binding"/>
    <property type="evidence" value="ECO:0007669"/>
    <property type="project" value="UniProtKB-KW"/>
</dbReference>
<dbReference type="InterPro" id="IPR036324">
    <property type="entry name" value="Mn/Fe_SOD_N_sf"/>
</dbReference>
<gene>
    <name evidence="6" type="ORF">A2121_00905</name>
</gene>
<dbReference type="SUPFAM" id="SSF46609">
    <property type="entry name" value="Fe,Mn superoxide dismutase (SOD), N-terminal domain"/>
    <property type="match status" value="1"/>
</dbReference>
<proteinExistence type="inferred from homology"/>
<evidence type="ECO:0000256" key="4">
    <source>
        <dbReference type="ARBA" id="ARBA00023002"/>
    </source>
</evidence>
<comment type="caution">
    <text evidence="6">The sequence shown here is derived from an EMBL/GenBank/DDBJ whole genome shotgun (WGS) entry which is preliminary data.</text>
</comment>
<name>A0A1F6TK10_9BACT</name>
<dbReference type="Gene3D" id="3.55.40.20">
    <property type="entry name" value="Iron/manganese superoxide dismutase, C-terminal domain"/>
    <property type="match status" value="1"/>
</dbReference>
<feature type="domain" description="Manganese/iron superoxide dismutase C-terminal" evidence="5">
    <location>
        <begin position="102"/>
        <end position="193"/>
    </location>
</feature>
<dbReference type="InterPro" id="IPR019832">
    <property type="entry name" value="Mn/Fe_SOD_C"/>
</dbReference>
<dbReference type="InterPro" id="IPR050265">
    <property type="entry name" value="Fe/Mn_Superoxide_Dismutase"/>
</dbReference>
<evidence type="ECO:0000256" key="3">
    <source>
        <dbReference type="ARBA" id="ARBA00022723"/>
    </source>
</evidence>
<evidence type="ECO:0000256" key="2">
    <source>
        <dbReference type="ARBA" id="ARBA00012682"/>
    </source>
</evidence>
<evidence type="ECO:0000313" key="7">
    <source>
        <dbReference type="Proteomes" id="UP000176484"/>
    </source>
</evidence>
<dbReference type="SUPFAM" id="SSF54719">
    <property type="entry name" value="Fe,Mn superoxide dismutase (SOD), C-terminal domain"/>
    <property type="match status" value="1"/>
</dbReference>
<dbReference type="GO" id="GO:0004784">
    <property type="term" value="F:superoxide dismutase activity"/>
    <property type="evidence" value="ECO:0007669"/>
    <property type="project" value="UniProtKB-EC"/>
</dbReference>
<accession>A0A1F6TK10</accession>
<dbReference type="Gene3D" id="1.10.287.990">
    <property type="entry name" value="Fe,Mn superoxide dismutase (SOD) domain"/>
    <property type="match status" value="1"/>
</dbReference>
<dbReference type="PANTHER" id="PTHR11404:SF6">
    <property type="entry name" value="SUPEROXIDE DISMUTASE [MN], MITOCHONDRIAL"/>
    <property type="match status" value="1"/>
</dbReference>
<dbReference type="Proteomes" id="UP000176484">
    <property type="component" value="Unassembled WGS sequence"/>
</dbReference>
<dbReference type="EMBL" id="MFTD01000048">
    <property type="protein sequence ID" value="OGI45470.1"/>
    <property type="molecule type" value="Genomic_DNA"/>
</dbReference>
<reference evidence="6 7" key="1">
    <citation type="journal article" date="2016" name="Nat. Commun.">
        <title>Thousands of microbial genomes shed light on interconnected biogeochemical processes in an aquifer system.</title>
        <authorList>
            <person name="Anantharaman K."/>
            <person name="Brown C.T."/>
            <person name="Hug L.A."/>
            <person name="Sharon I."/>
            <person name="Castelle C.J."/>
            <person name="Probst A.J."/>
            <person name="Thomas B.C."/>
            <person name="Singh A."/>
            <person name="Wilkins M.J."/>
            <person name="Karaoz U."/>
            <person name="Brodie E.L."/>
            <person name="Williams K.H."/>
            <person name="Hubbard S.S."/>
            <person name="Banfield J.F."/>
        </authorList>
    </citation>
    <scope>NUCLEOTIDE SEQUENCE [LARGE SCALE GENOMIC DNA]</scope>
</reference>
<dbReference type="AlphaFoldDB" id="A0A1F6TK10"/>
<evidence type="ECO:0000259" key="5">
    <source>
        <dbReference type="Pfam" id="PF02777"/>
    </source>
</evidence>
<keyword evidence="3" id="KW-0479">Metal-binding</keyword>
<evidence type="ECO:0000256" key="1">
    <source>
        <dbReference type="ARBA" id="ARBA00008714"/>
    </source>
</evidence>
<keyword evidence="4" id="KW-0560">Oxidoreductase</keyword>
<organism evidence="6 7">
    <name type="scientific">Candidatus Nomurabacteria bacterium GWB1_40_6</name>
    <dbReference type="NCBI Taxonomy" id="1801727"/>
    <lineage>
        <taxon>Bacteria</taxon>
        <taxon>Candidatus Nomuraibacteriota</taxon>
    </lineage>
</organism>
<comment type="similarity">
    <text evidence="1">Belongs to the iron/manganese superoxide dismutase family.</text>
</comment>
<dbReference type="EC" id="1.15.1.1" evidence="2"/>
<evidence type="ECO:0000313" key="6">
    <source>
        <dbReference type="EMBL" id="OGI45470.1"/>
    </source>
</evidence>
<sequence>MKKFEEVKFNIGKLKGISAKNIEEHLKLYAGYVKNTNLILEKIPEYEGYTQEDAFAPYVVSELHRRFSFEFNGMRNHEYFFKSLEGGTKELPVNSQLKIATEKNQSFDAWLAGFKTLAVTRGVGWAVLYWDKKSEQLIPAWVDEHHMGQLNGLSWILGIDMWEHAFVYDYPTSEKKKYVEAFFENLNWEVIEENFLKAQ</sequence>
<dbReference type="PANTHER" id="PTHR11404">
    <property type="entry name" value="SUPEROXIDE DISMUTASE 2"/>
    <property type="match status" value="1"/>
</dbReference>
<dbReference type="InterPro" id="IPR036314">
    <property type="entry name" value="SOD_C_sf"/>
</dbReference>
<protein>
    <recommendedName>
        <fullName evidence="2">superoxide dismutase</fullName>
        <ecNumber evidence="2">1.15.1.1</ecNumber>
    </recommendedName>
</protein>